<feature type="domain" description="Chorismate-utilising enzyme C-terminal" evidence="1">
    <location>
        <begin position="74"/>
        <end position="317"/>
    </location>
</feature>
<organism evidence="2 3">
    <name type="scientific">Segatella buccae</name>
    <dbReference type="NCBI Taxonomy" id="28126"/>
    <lineage>
        <taxon>Bacteria</taxon>
        <taxon>Pseudomonadati</taxon>
        <taxon>Bacteroidota</taxon>
        <taxon>Bacteroidia</taxon>
        <taxon>Bacteroidales</taxon>
        <taxon>Prevotellaceae</taxon>
        <taxon>Segatella</taxon>
    </lineage>
</organism>
<evidence type="ECO:0000313" key="3">
    <source>
        <dbReference type="Proteomes" id="UP000255283"/>
    </source>
</evidence>
<sequence>MNRKIIERIDLLASSGEPFLFVIDYLGEEAIVEPLADVSASDILFDFNGVGNVGQRERPLPGRLDWRIQMPSFECYRRSFETVKHHIMAGNSYLANLTCAVPVQTNWSLKDIFHASQAKYRLWMNDRFVCFSPETFVRISEGRILSFPMKGTIDAAIPDAENTLLADRKEAAEHATIVDLIRNDLSRVATDVRVDRYRYLDRLDTHRGSILQTSSQISGRLPSGYECRLGRLLDALLPAGSITGAPKPKTMDIIAEAEDYRRGFYTGVMGIYGDGCLDSAVMIRFVERQGPSLVYKAGGGITAKSVCEKEYEEVRQKVYVPICRDCQD</sequence>
<dbReference type="InterPro" id="IPR015890">
    <property type="entry name" value="Chorismate_C"/>
</dbReference>
<dbReference type="NCBIfam" id="NF005486">
    <property type="entry name" value="PRK07093.1"/>
    <property type="match status" value="1"/>
</dbReference>
<reference evidence="2 3" key="1">
    <citation type="submission" date="2018-06" db="EMBL/GenBank/DDBJ databases">
        <authorList>
            <consortium name="Pathogen Informatics"/>
            <person name="Doyle S."/>
        </authorList>
    </citation>
    <scope>NUCLEOTIDE SEQUENCE [LARGE SCALE GENOMIC DNA]</scope>
    <source>
        <strain evidence="2 3">NCTC13063</strain>
    </source>
</reference>
<evidence type="ECO:0000313" key="2">
    <source>
        <dbReference type="EMBL" id="SUB80765.1"/>
    </source>
</evidence>
<name>A0AAQ1UJX2_9BACT</name>
<keyword evidence="2" id="KW-0032">Aminotransferase</keyword>
<dbReference type="RefSeq" id="WP_115154036.1">
    <property type="nucleotide sequence ID" value="NZ_UGTJ01000001.1"/>
</dbReference>
<gene>
    <name evidence="2" type="primary">pabB</name>
    <name evidence="2" type="ORF">NCTC13063_02062</name>
</gene>
<dbReference type="GO" id="GO:0000162">
    <property type="term" value="P:L-tryptophan biosynthetic process"/>
    <property type="evidence" value="ECO:0007669"/>
    <property type="project" value="TreeGrafter"/>
</dbReference>
<comment type="caution">
    <text evidence="2">The sequence shown here is derived from an EMBL/GenBank/DDBJ whole genome shotgun (WGS) entry which is preliminary data.</text>
</comment>
<dbReference type="SUPFAM" id="SSF56322">
    <property type="entry name" value="ADC synthase"/>
    <property type="match status" value="1"/>
</dbReference>
<dbReference type="Proteomes" id="UP000255283">
    <property type="component" value="Unassembled WGS sequence"/>
</dbReference>
<keyword evidence="2" id="KW-0808">Transferase</keyword>
<dbReference type="EC" id="2.6.1.85" evidence="2"/>
<proteinExistence type="predicted"/>
<dbReference type="EMBL" id="UGTJ01000001">
    <property type="protein sequence ID" value="SUB80765.1"/>
    <property type="molecule type" value="Genomic_DNA"/>
</dbReference>
<dbReference type="AlphaFoldDB" id="A0AAQ1UJX2"/>
<dbReference type="Gene3D" id="3.60.120.10">
    <property type="entry name" value="Anthranilate synthase"/>
    <property type="match status" value="1"/>
</dbReference>
<dbReference type="Pfam" id="PF00425">
    <property type="entry name" value="Chorismate_bind"/>
    <property type="match status" value="1"/>
</dbReference>
<dbReference type="InterPro" id="IPR005801">
    <property type="entry name" value="ADC_synthase"/>
</dbReference>
<dbReference type="PANTHER" id="PTHR11236">
    <property type="entry name" value="AMINOBENZOATE/ANTHRANILATE SYNTHASE"/>
    <property type="match status" value="1"/>
</dbReference>
<dbReference type="GO" id="GO:0046820">
    <property type="term" value="F:4-amino-4-deoxychorismate synthase activity"/>
    <property type="evidence" value="ECO:0007669"/>
    <property type="project" value="UniProtKB-EC"/>
</dbReference>
<accession>A0AAQ1UJX2</accession>
<dbReference type="PANTHER" id="PTHR11236:SF50">
    <property type="entry name" value="AMINODEOXYCHORISMATE SYNTHASE COMPONENT 1"/>
    <property type="match status" value="1"/>
</dbReference>
<evidence type="ECO:0000259" key="1">
    <source>
        <dbReference type="Pfam" id="PF00425"/>
    </source>
</evidence>
<dbReference type="PRINTS" id="PR00095">
    <property type="entry name" value="ANTSNTHASEI"/>
</dbReference>
<dbReference type="InterPro" id="IPR019999">
    <property type="entry name" value="Anth_synth_I-like"/>
</dbReference>
<protein>
    <submittedName>
        <fullName evidence="2">Para-aminobenzoate synthase component 1</fullName>
        <ecNumber evidence="2">2.6.1.85</ecNumber>
    </submittedName>
</protein>